<dbReference type="InterPro" id="IPR000866">
    <property type="entry name" value="AhpC/TSA"/>
</dbReference>
<gene>
    <name evidence="6" type="ORF">FXV77_14620</name>
</gene>
<evidence type="ECO:0000256" key="1">
    <source>
        <dbReference type="ARBA" id="ARBA00004196"/>
    </source>
</evidence>
<name>A0A5D4H0Z3_9SPHI</name>
<organism evidence="6 7">
    <name type="scientific">Sphingobacterium phlebotomi</name>
    <dbReference type="NCBI Taxonomy" id="2605433"/>
    <lineage>
        <taxon>Bacteria</taxon>
        <taxon>Pseudomonadati</taxon>
        <taxon>Bacteroidota</taxon>
        <taxon>Sphingobacteriia</taxon>
        <taxon>Sphingobacteriales</taxon>
        <taxon>Sphingobacteriaceae</taxon>
        <taxon>Sphingobacterium</taxon>
    </lineage>
</organism>
<evidence type="ECO:0000256" key="3">
    <source>
        <dbReference type="ARBA" id="ARBA00023157"/>
    </source>
</evidence>
<dbReference type="SUPFAM" id="SSF52833">
    <property type="entry name" value="Thioredoxin-like"/>
    <property type="match status" value="1"/>
</dbReference>
<dbReference type="GO" id="GO:0016491">
    <property type="term" value="F:oxidoreductase activity"/>
    <property type="evidence" value="ECO:0007669"/>
    <property type="project" value="InterPro"/>
</dbReference>
<evidence type="ECO:0000259" key="5">
    <source>
        <dbReference type="PROSITE" id="PS51352"/>
    </source>
</evidence>
<dbReference type="PANTHER" id="PTHR42852:SF6">
    <property type="entry name" value="THIOL:DISULFIDE INTERCHANGE PROTEIN DSBE"/>
    <property type="match status" value="1"/>
</dbReference>
<dbReference type="EMBL" id="VTAV01000011">
    <property type="protein sequence ID" value="TYR34701.1"/>
    <property type="molecule type" value="Genomic_DNA"/>
</dbReference>
<protein>
    <submittedName>
        <fullName evidence="6">AhpC/TSA family protein</fullName>
    </submittedName>
</protein>
<dbReference type="InterPro" id="IPR013766">
    <property type="entry name" value="Thioredoxin_domain"/>
</dbReference>
<reference evidence="6 7" key="1">
    <citation type="submission" date="2019-08" db="EMBL/GenBank/DDBJ databases">
        <title>Phlebobacter frassis gen. nov. sp. nov., a new member of family Sphingobacteriaceae isolated from sand fly rearing media.</title>
        <authorList>
            <person name="Kakumanu M.L."/>
            <person name="Marayati B.F."/>
            <person name="Wada-Katsumata A."/>
            <person name="Wasserberg G."/>
            <person name="Schal C."/>
            <person name="Apperson C.S."/>
            <person name="Ponnusamy L."/>
        </authorList>
    </citation>
    <scope>NUCLEOTIDE SEQUENCE [LARGE SCALE GENOMIC DNA]</scope>
    <source>
        <strain evidence="6 7">SSI9</strain>
    </source>
</reference>
<evidence type="ECO:0000313" key="6">
    <source>
        <dbReference type="EMBL" id="TYR34701.1"/>
    </source>
</evidence>
<proteinExistence type="predicted"/>
<evidence type="ECO:0000313" key="7">
    <source>
        <dbReference type="Proteomes" id="UP000322362"/>
    </source>
</evidence>
<dbReference type="AlphaFoldDB" id="A0A5D4H0Z3"/>
<dbReference type="GO" id="GO:0017004">
    <property type="term" value="P:cytochrome complex assembly"/>
    <property type="evidence" value="ECO:0007669"/>
    <property type="project" value="UniProtKB-KW"/>
</dbReference>
<feature type="domain" description="Thioredoxin" evidence="5">
    <location>
        <begin position="219"/>
        <end position="357"/>
    </location>
</feature>
<dbReference type="Pfam" id="PF00578">
    <property type="entry name" value="AhpC-TSA"/>
    <property type="match status" value="1"/>
</dbReference>
<dbReference type="Pfam" id="PF14289">
    <property type="entry name" value="DUF4369"/>
    <property type="match status" value="1"/>
</dbReference>
<dbReference type="Proteomes" id="UP000322362">
    <property type="component" value="Unassembled WGS sequence"/>
</dbReference>
<dbReference type="CDD" id="cd02966">
    <property type="entry name" value="TlpA_like_family"/>
    <property type="match status" value="1"/>
</dbReference>
<keyword evidence="4" id="KW-0676">Redox-active center</keyword>
<keyword evidence="2" id="KW-0201">Cytochrome c-type biogenesis</keyword>
<evidence type="ECO:0000256" key="2">
    <source>
        <dbReference type="ARBA" id="ARBA00022748"/>
    </source>
</evidence>
<dbReference type="RefSeq" id="WP_148919975.1">
    <property type="nucleotide sequence ID" value="NZ_VTAV01000011.1"/>
</dbReference>
<dbReference type="GO" id="GO:0030313">
    <property type="term" value="C:cell envelope"/>
    <property type="evidence" value="ECO:0007669"/>
    <property type="project" value="UniProtKB-SubCell"/>
</dbReference>
<dbReference type="PANTHER" id="PTHR42852">
    <property type="entry name" value="THIOL:DISULFIDE INTERCHANGE PROTEIN DSBE"/>
    <property type="match status" value="1"/>
</dbReference>
<evidence type="ECO:0000256" key="4">
    <source>
        <dbReference type="ARBA" id="ARBA00023284"/>
    </source>
</evidence>
<comment type="subcellular location">
    <subcellularLocation>
        <location evidence="1">Cell envelope</location>
    </subcellularLocation>
</comment>
<dbReference type="Gene3D" id="3.40.30.10">
    <property type="entry name" value="Glutaredoxin"/>
    <property type="match status" value="1"/>
</dbReference>
<sequence>MKKTKLLGVGITLILFMIQFTSYSQNTVLKGQLKGLSDGEVTLYYNNKSQSITDTVKAVDDHFEWKSNLDEPVRVSLNAGKEHFFFFAEPGQLTLVGIKDSLSTYNLKGSLMQEHEDLYRASTRNLMQEWDSLYKKIDSVSDEEKAVIERRRVEISQQFIVKAHEFIISYPTSPYSLYLINLENEYAVIKRLYAQIDPSAKNTSAGKSIALRLEKMSRRQIGSLLENFTQPDTAGNPVDFQQFKGQYVLVDFWASWCMPCRAENPNVVKAYQKFKDKGFTVLGISLDEKASNWKKAIKDDDLPWTQLSDLKGWKSDLVNRLGIEFIPSNVLVDPEGKIVATDLRGEMLEEQLKELFE</sequence>
<keyword evidence="7" id="KW-1185">Reference proteome</keyword>
<dbReference type="InterPro" id="IPR050553">
    <property type="entry name" value="Thioredoxin_ResA/DsbE_sf"/>
</dbReference>
<comment type="caution">
    <text evidence="6">The sequence shown here is derived from an EMBL/GenBank/DDBJ whole genome shotgun (WGS) entry which is preliminary data.</text>
</comment>
<keyword evidence="3" id="KW-1015">Disulfide bond</keyword>
<dbReference type="InterPro" id="IPR025380">
    <property type="entry name" value="DUF4369"/>
</dbReference>
<accession>A0A5D4H0Z3</accession>
<dbReference type="InterPro" id="IPR036249">
    <property type="entry name" value="Thioredoxin-like_sf"/>
</dbReference>
<dbReference type="PROSITE" id="PS51352">
    <property type="entry name" value="THIOREDOXIN_2"/>
    <property type="match status" value="1"/>
</dbReference>
<dbReference type="GO" id="GO:0016209">
    <property type="term" value="F:antioxidant activity"/>
    <property type="evidence" value="ECO:0007669"/>
    <property type="project" value="InterPro"/>
</dbReference>